<dbReference type="RefSeq" id="WP_050046342.1">
    <property type="nucleotide sequence ID" value="NZ_JHEG04000001.1"/>
</dbReference>
<feature type="signal peptide" evidence="1">
    <location>
        <begin position="1"/>
        <end position="22"/>
    </location>
</feature>
<proteinExistence type="predicted"/>
<dbReference type="OrthoDB" id="514474at2"/>
<name>A0A8S9SYJ7_9CYAN</name>
<feature type="chain" id="PRO_5035742436" evidence="1">
    <location>
        <begin position="23"/>
        <end position="121"/>
    </location>
</feature>
<organism evidence="2 3">
    <name type="scientific">Tolypothrix bouteillei VB521301</name>
    <dbReference type="NCBI Taxonomy" id="1479485"/>
    <lineage>
        <taxon>Bacteria</taxon>
        <taxon>Bacillati</taxon>
        <taxon>Cyanobacteriota</taxon>
        <taxon>Cyanophyceae</taxon>
        <taxon>Nostocales</taxon>
        <taxon>Tolypothrichaceae</taxon>
        <taxon>Tolypothrix</taxon>
    </lineage>
</organism>
<accession>A0A8S9SYJ7</accession>
<reference evidence="2" key="2">
    <citation type="submission" date="2019-11" db="EMBL/GenBank/DDBJ databases">
        <title>Improved Assembly of Tolypothrix boutellei genome.</title>
        <authorList>
            <person name="Sarangi A.N."/>
            <person name="Mukherjee M."/>
            <person name="Ghosh S."/>
            <person name="Singh D."/>
            <person name="Das A."/>
            <person name="Kant S."/>
            <person name="Prusty A."/>
            <person name="Tripathy S."/>
        </authorList>
    </citation>
    <scope>NUCLEOTIDE SEQUENCE</scope>
    <source>
        <strain evidence="2">VB521301</strain>
    </source>
</reference>
<keyword evidence="1" id="KW-0732">Signal</keyword>
<keyword evidence="3" id="KW-1185">Reference proteome</keyword>
<reference evidence="2" key="1">
    <citation type="journal article" date="2015" name="Genome Announc.">
        <title>Draft Genome Sequence of Tolypothrix boutellei Strain VB521301.</title>
        <authorList>
            <person name="Chandrababunaidu M.M."/>
            <person name="Singh D."/>
            <person name="Sen D."/>
            <person name="Bhan S."/>
            <person name="Das S."/>
            <person name="Gupta A."/>
            <person name="Adhikary S.P."/>
            <person name="Tripathy S."/>
        </authorList>
    </citation>
    <scope>NUCLEOTIDE SEQUENCE</scope>
    <source>
        <strain evidence="2">VB521301</strain>
    </source>
</reference>
<evidence type="ECO:0000313" key="3">
    <source>
        <dbReference type="Proteomes" id="UP000029738"/>
    </source>
</evidence>
<dbReference type="Proteomes" id="UP000029738">
    <property type="component" value="Unassembled WGS sequence"/>
</dbReference>
<evidence type="ECO:0000313" key="2">
    <source>
        <dbReference type="EMBL" id="KAF3885185.1"/>
    </source>
</evidence>
<protein>
    <submittedName>
        <fullName evidence="2">Uncharacterized protein</fullName>
    </submittedName>
</protein>
<gene>
    <name evidence="2" type="ORF">DA73_0400006710</name>
</gene>
<dbReference type="EMBL" id="JHEG04000001">
    <property type="protein sequence ID" value="KAF3885185.1"/>
    <property type="molecule type" value="Genomic_DNA"/>
</dbReference>
<sequence>MKGLIVSSLSLLLLAAAAPATRADDTAYNPATSGKAPSYLNAATTPFDLVNLAYQGYFEKEGIPSYNDLIVGYRSKQVSAEDIIKGAVKAKRLPSQVLSDRGYINAVRTQLDAFRFNDVAE</sequence>
<comment type="caution">
    <text evidence="2">The sequence shown here is derived from an EMBL/GenBank/DDBJ whole genome shotgun (WGS) entry which is preliminary data.</text>
</comment>
<evidence type="ECO:0000256" key="1">
    <source>
        <dbReference type="SAM" id="SignalP"/>
    </source>
</evidence>
<dbReference type="AlphaFoldDB" id="A0A8S9SYJ7"/>